<evidence type="ECO:0000256" key="2">
    <source>
        <dbReference type="ARBA" id="ARBA00004401"/>
    </source>
</evidence>
<comment type="caution">
    <text evidence="8">The sequence shown here is derived from an EMBL/GenBank/DDBJ whole genome shotgun (WGS) entry which is preliminary data.</text>
</comment>
<keyword evidence="9" id="KW-1185">Reference proteome</keyword>
<dbReference type="EMBL" id="BAABGP010000014">
    <property type="protein sequence ID" value="GAA4486026.1"/>
    <property type="molecule type" value="Genomic_DNA"/>
</dbReference>
<evidence type="ECO:0000313" key="9">
    <source>
        <dbReference type="Proteomes" id="UP001500731"/>
    </source>
</evidence>
<dbReference type="InterPro" id="IPR036286">
    <property type="entry name" value="LexA/Signal_pep-like_sf"/>
</dbReference>
<dbReference type="Proteomes" id="UP001500731">
    <property type="component" value="Unassembled WGS sequence"/>
</dbReference>
<evidence type="ECO:0000256" key="3">
    <source>
        <dbReference type="ARBA" id="ARBA00009370"/>
    </source>
</evidence>
<comment type="subcellular location">
    <subcellularLocation>
        <location evidence="2">Cell membrane</location>
        <topology evidence="2">Single-pass type II membrane protein</topology>
    </subcellularLocation>
    <subcellularLocation>
        <location evidence="6">Membrane</location>
        <topology evidence="6">Single-pass type II membrane protein</topology>
    </subcellularLocation>
</comment>
<sequence length="246" mass="26549">MMDPMTADAPDARRPASGRPLWRRITGSAWFHLFAAFVVFGLILSFVAKPYWVPSGSMEQTLQVGDRVLVNRLAYVGGATPHTGDIVVFDAGSGWDTTSAPPDNPIKAVLRWLGEVTGFGPSGPHTLIKRVIAGPGQTVKCCSADGKLVVDGKPLAEPYVFQDFPFQPGTLDCTTTPASPRCLPEVTVPKNSYLVMGDHRSNSSDGAIQCRGRTAPDAGCWRWARSEEIVGKAVVILWPVTRWSGL</sequence>
<proteinExistence type="inferred from homology"/>
<evidence type="ECO:0000256" key="4">
    <source>
        <dbReference type="ARBA" id="ARBA00013208"/>
    </source>
</evidence>
<protein>
    <recommendedName>
        <fullName evidence="4 6">Signal peptidase I</fullName>
        <ecNumber evidence="4 6">3.4.21.89</ecNumber>
    </recommendedName>
</protein>
<dbReference type="NCBIfam" id="TIGR02227">
    <property type="entry name" value="sigpep_I_bact"/>
    <property type="match status" value="1"/>
</dbReference>
<gene>
    <name evidence="8" type="ORF">GCM10023171_21320</name>
</gene>
<dbReference type="PANTHER" id="PTHR43390">
    <property type="entry name" value="SIGNAL PEPTIDASE I"/>
    <property type="match status" value="1"/>
</dbReference>
<dbReference type="PRINTS" id="PR00727">
    <property type="entry name" value="LEADERPTASE"/>
</dbReference>
<keyword evidence="6" id="KW-0472">Membrane</keyword>
<comment type="similarity">
    <text evidence="3 6">Belongs to the peptidase S26 family.</text>
</comment>
<dbReference type="EC" id="3.4.21.89" evidence="4 6"/>
<dbReference type="InterPro" id="IPR000223">
    <property type="entry name" value="Pept_S26A_signal_pept_1"/>
</dbReference>
<evidence type="ECO:0000256" key="5">
    <source>
        <dbReference type="ARBA" id="ARBA00022801"/>
    </source>
</evidence>
<evidence type="ECO:0000259" key="7">
    <source>
        <dbReference type="Pfam" id="PF10502"/>
    </source>
</evidence>
<keyword evidence="5 6" id="KW-0378">Hydrolase</keyword>
<evidence type="ECO:0000256" key="6">
    <source>
        <dbReference type="RuleBase" id="RU362042"/>
    </source>
</evidence>
<dbReference type="PROSITE" id="PS00761">
    <property type="entry name" value="SPASE_I_3"/>
    <property type="match status" value="1"/>
</dbReference>
<dbReference type="InterPro" id="IPR019533">
    <property type="entry name" value="Peptidase_S26"/>
</dbReference>
<feature type="transmembrane region" description="Helical" evidence="6">
    <location>
        <begin position="29"/>
        <end position="48"/>
    </location>
</feature>
<dbReference type="InterPro" id="IPR019758">
    <property type="entry name" value="Pept_S26A_signal_pept_1_CS"/>
</dbReference>
<dbReference type="Gene3D" id="2.10.109.10">
    <property type="entry name" value="Umud Fragment, subunit A"/>
    <property type="match status" value="1"/>
</dbReference>
<keyword evidence="6" id="KW-0812">Transmembrane</keyword>
<dbReference type="PANTHER" id="PTHR43390:SF1">
    <property type="entry name" value="CHLOROPLAST PROCESSING PEPTIDASE"/>
    <property type="match status" value="1"/>
</dbReference>
<name>A0ABP8PG24_9MICO</name>
<dbReference type="Pfam" id="PF10502">
    <property type="entry name" value="Peptidase_S26"/>
    <property type="match status" value="1"/>
</dbReference>
<organism evidence="8 9">
    <name type="scientific">Microbacterium panaciterrae</name>
    <dbReference type="NCBI Taxonomy" id="985759"/>
    <lineage>
        <taxon>Bacteria</taxon>
        <taxon>Bacillati</taxon>
        <taxon>Actinomycetota</taxon>
        <taxon>Actinomycetes</taxon>
        <taxon>Micrococcales</taxon>
        <taxon>Microbacteriaceae</taxon>
        <taxon>Microbacterium</taxon>
    </lineage>
</organism>
<reference evidence="9" key="1">
    <citation type="journal article" date="2019" name="Int. J. Syst. Evol. Microbiol.">
        <title>The Global Catalogue of Microorganisms (GCM) 10K type strain sequencing project: providing services to taxonomists for standard genome sequencing and annotation.</title>
        <authorList>
            <consortium name="The Broad Institute Genomics Platform"/>
            <consortium name="The Broad Institute Genome Sequencing Center for Infectious Disease"/>
            <person name="Wu L."/>
            <person name="Ma J."/>
        </authorList>
    </citation>
    <scope>NUCLEOTIDE SEQUENCE [LARGE SCALE GENOMIC DNA]</scope>
    <source>
        <strain evidence="9">JCM 17839</strain>
    </source>
</reference>
<keyword evidence="6" id="KW-1133">Transmembrane helix</keyword>
<comment type="catalytic activity">
    <reaction evidence="1 6">
        <text>Cleavage of hydrophobic, N-terminal signal or leader sequences from secreted and periplasmic proteins.</text>
        <dbReference type="EC" id="3.4.21.89"/>
    </reaction>
</comment>
<dbReference type="SUPFAM" id="SSF51306">
    <property type="entry name" value="LexA/Signal peptidase"/>
    <property type="match status" value="1"/>
</dbReference>
<keyword evidence="6" id="KW-0645">Protease</keyword>
<accession>A0ABP8PG24</accession>
<dbReference type="CDD" id="cd06530">
    <property type="entry name" value="S26_SPase_I"/>
    <property type="match status" value="1"/>
</dbReference>
<evidence type="ECO:0000313" key="8">
    <source>
        <dbReference type="EMBL" id="GAA4486026.1"/>
    </source>
</evidence>
<evidence type="ECO:0000256" key="1">
    <source>
        <dbReference type="ARBA" id="ARBA00000677"/>
    </source>
</evidence>
<feature type="domain" description="Peptidase S26" evidence="7">
    <location>
        <begin position="33"/>
        <end position="238"/>
    </location>
</feature>